<dbReference type="SUPFAM" id="SSF140478">
    <property type="entry name" value="LemA-like"/>
    <property type="match status" value="1"/>
</dbReference>
<dbReference type="InterPro" id="IPR023353">
    <property type="entry name" value="LemA-like_dom_sf"/>
</dbReference>
<keyword evidence="7" id="KW-1185">Reference proteome</keyword>
<evidence type="ECO:0000313" key="6">
    <source>
        <dbReference type="EMBL" id="MFD1926937.1"/>
    </source>
</evidence>
<dbReference type="PANTHER" id="PTHR34478">
    <property type="entry name" value="PROTEIN LEMA"/>
    <property type="match status" value="1"/>
</dbReference>
<dbReference type="InterPro" id="IPR007156">
    <property type="entry name" value="MamQ_LemA"/>
</dbReference>
<evidence type="ECO:0000256" key="2">
    <source>
        <dbReference type="ARBA" id="ARBA00008854"/>
    </source>
</evidence>
<dbReference type="Pfam" id="PF04011">
    <property type="entry name" value="LemA"/>
    <property type="match status" value="1"/>
</dbReference>
<comment type="caution">
    <text evidence="6">The sequence shown here is derived from an EMBL/GenBank/DDBJ whole genome shotgun (WGS) entry which is preliminary data.</text>
</comment>
<keyword evidence="4" id="KW-1133">Transmembrane helix</keyword>
<keyword evidence="3" id="KW-0812">Transmembrane</keyword>
<protein>
    <submittedName>
        <fullName evidence="6">LemA family protein</fullName>
    </submittedName>
</protein>
<reference evidence="7" key="1">
    <citation type="journal article" date="2019" name="Int. J. Syst. Evol. Microbiol.">
        <title>The Global Catalogue of Microorganisms (GCM) 10K type strain sequencing project: providing services to taxonomists for standard genome sequencing and annotation.</title>
        <authorList>
            <consortium name="The Broad Institute Genomics Platform"/>
            <consortium name="The Broad Institute Genome Sequencing Center for Infectious Disease"/>
            <person name="Wu L."/>
            <person name="Ma J."/>
        </authorList>
    </citation>
    <scope>NUCLEOTIDE SEQUENCE [LARGE SCALE GENOMIC DNA]</scope>
    <source>
        <strain evidence="7">CGMCC 4.7177</strain>
    </source>
</reference>
<dbReference type="PANTHER" id="PTHR34478:SF2">
    <property type="entry name" value="MEMBRANE PROTEIN"/>
    <property type="match status" value="1"/>
</dbReference>
<comment type="subcellular location">
    <subcellularLocation>
        <location evidence="1">Membrane</location>
        <topology evidence="1">Single-pass membrane protein</topology>
    </subcellularLocation>
</comment>
<gene>
    <name evidence="6" type="ORF">ACFSFY_02450</name>
</gene>
<evidence type="ECO:0000256" key="1">
    <source>
        <dbReference type="ARBA" id="ARBA00004167"/>
    </source>
</evidence>
<evidence type="ECO:0000256" key="3">
    <source>
        <dbReference type="ARBA" id="ARBA00022692"/>
    </source>
</evidence>
<dbReference type="Gene3D" id="1.20.1440.20">
    <property type="entry name" value="LemA-like domain"/>
    <property type="match status" value="1"/>
</dbReference>
<proteinExistence type="inferred from homology"/>
<accession>A0ABW4SDQ9</accession>
<keyword evidence="5" id="KW-0472">Membrane</keyword>
<dbReference type="EMBL" id="JBHUGI010000005">
    <property type="protein sequence ID" value="MFD1926937.1"/>
    <property type="molecule type" value="Genomic_DNA"/>
</dbReference>
<dbReference type="Proteomes" id="UP001597218">
    <property type="component" value="Unassembled WGS sequence"/>
</dbReference>
<evidence type="ECO:0000256" key="4">
    <source>
        <dbReference type="ARBA" id="ARBA00022989"/>
    </source>
</evidence>
<dbReference type="RefSeq" id="WP_381535596.1">
    <property type="nucleotide sequence ID" value="NZ_JBHUGI010000005.1"/>
</dbReference>
<organism evidence="6 7">
    <name type="scientific">Sporosarcina siberiensis</name>
    <dbReference type="NCBI Taxonomy" id="1365606"/>
    <lineage>
        <taxon>Bacteria</taxon>
        <taxon>Bacillati</taxon>
        <taxon>Bacillota</taxon>
        <taxon>Bacilli</taxon>
        <taxon>Bacillales</taxon>
        <taxon>Caryophanaceae</taxon>
        <taxon>Sporosarcina</taxon>
    </lineage>
</organism>
<evidence type="ECO:0000256" key="5">
    <source>
        <dbReference type="ARBA" id="ARBA00023136"/>
    </source>
</evidence>
<sequence length="192" mass="21144">MKKILGPILVIVGLLVVAALVLIPSYNKFVTLEENINESYAQVENQLQRRLDLIPNLVETVKGFASHEKEVISDISNARAKLAGAQGPDEQSAANGELESALGRLLVVVENYPDLKANENFIQLMDSLEGTENRIGVARQDYNTEVGKYNKQVKRFPGKLTASIFGFEEKEYFQADAAASDAPKVDFGNDKD</sequence>
<name>A0ABW4SDQ9_9BACL</name>
<comment type="similarity">
    <text evidence="2">Belongs to the LemA family.</text>
</comment>
<evidence type="ECO:0000313" key="7">
    <source>
        <dbReference type="Proteomes" id="UP001597218"/>
    </source>
</evidence>